<comment type="caution">
    <text evidence="2">The sequence shown here is derived from an EMBL/GenBank/DDBJ whole genome shotgun (WGS) entry which is preliminary data.</text>
</comment>
<dbReference type="AlphaFoldDB" id="A0A4Z2JAC3"/>
<name>A0A4Z2JAC3_9TELE</name>
<organism evidence="2 3">
    <name type="scientific">Liparis tanakae</name>
    <name type="common">Tanaka's snailfish</name>
    <dbReference type="NCBI Taxonomy" id="230148"/>
    <lineage>
        <taxon>Eukaryota</taxon>
        <taxon>Metazoa</taxon>
        <taxon>Chordata</taxon>
        <taxon>Craniata</taxon>
        <taxon>Vertebrata</taxon>
        <taxon>Euteleostomi</taxon>
        <taxon>Actinopterygii</taxon>
        <taxon>Neopterygii</taxon>
        <taxon>Teleostei</taxon>
        <taxon>Neoteleostei</taxon>
        <taxon>Acanthomorphata</taxon>
        <taxon>Eupercaria</taxon>
        <taxon>Perciformes</taxon>
        <taxon>Cottioidei</taxon>
        <taxon>Cottales</taxon>
        <taxon>Liparidae</taxon>
        <taxon>Liparis</taxon>
    </lineage>
</organism>
<protein>
    <submittedName>
        <fullName evidence="2">Uncharacterized protein</fullName>
    </submittedName>
</protein>
<feature type="compositionally biased region" description="Basic and acidic residues" evidence="1">
    <location>
        <begin position="1"/>
        <end position="10"/>
    </location>
</feature>
<evidence type="ECO:0000256" key="1">
    <source>
        <dbReference type="SAM" id="MobiDB-lite"/>
    </source>
</evidence>
<sequence length="98" mass="11188">MIRSQSRDLHLSSYNVPHSSSSHMHPANINRPRADAAWVQQHGPVRWLVRAMGLLEEIKMSLNHFLPPTFIPITSSLQDLYETHIPSITHPSCYFSSL</sequence>
<evidence type="ECO:0000313" key="3">
    <source>
        <dbReference type="Proteomes" id="UP000314294"/>
    </source>
</evidence>
<keyword evidence="3" id="KW-1185">Reference proteome</keyword>
<feature type="compositionally biased region" description="Low complexity" evidence="1">
    <location>
        <begin position="11"/>
        <end position="23"/>
    </location>
</feature>
<proteinExistence type="predicted"/>
<gene>
    <name evidence="2" type="ORF">EYF80_003427</name>
</gene>
<accession>A0A4Z2JAC3</accession>
<dbReference type="EMBL" id="SRLO01000016">
    <property type="protein sequence ID" value="TNN86342.1"/>
    <property type="molecule type" value="Genomic_DNA"/>
</dbReference>
<evidence type="ECO:0000313" key="2">
    <source>
        <dbReference type="EMBL" id="TNN86342.1"/>
    </source>
</evidence>
<reference evidence="2 3" key="1">
    <citation type="submission" date="2019-03" db="EMBL/GenBank/DDBJ databases">
        <title>First draft genome of Liparis tanakae, snailfish: a comprehensive survey of snailfish specific genes.</title>
        <authorList>
            <person name="Kim W."/>
            <person name="Song I."/>
            <person name="Jeong J.-H."/>
            <person name="Kim D."/>
            <person name="Kim S."/>
            <person name="Ryu S."/>
            <person name="Song J.Y."/>
            <person name="Lee S.K."/>
        </authorList>
    </citation>
    <scope>NUCLEOTIDE SEQUENCE [LARGE SCALE GENOMIC DNA]</scope>
    <source>
        <tissue evidence="2">Muscle</tissue>
    </source>
</reference>
<dbReference type="Proteomes" id="UP000314294">
    <property type="component" value="Unassembled WGS sequence"/>
</dbReference>
<feature type="region of interest" description="Disordered" evidence="1">
    <location>
        <begin position="1"/>
        <end position="28"/>
    </location>
</feature>